<proteinExistence type="predicted"/>
<gene>
    <name evidence="1" type="ORF">MA16_Dca004535</name>
</gene>
<evidence type="ECO:0000313" key="2">
    <source>
        <dbReference type="Proteomes" id="UP000233837"/>
    </source>
</evidence>
<evidence type="ECO:0000313" key="1">
    <source>
        <dbReference type="EMBL" id="PKU71693.1"/>
    </source>
</evidence>
<dbReference type="AlphaFoldDB" id="A0A2I0W7Q7"/>
<reference evidence="1 2" key="1">
    <citation type="journal article" date="2016" name="Sci. Rep.">
        <title>The Dendrobium catenatum Lindl. genome sequence provides insights into polysaccharide synthase, floral development and adaptive evolution.</title>
        <authorList>
            <person name="Zhang G.Q."/>
            <person name="Xu Q."/>
            <person name="Bian C."/>
            <person name="Tsai W.C."/>
            <person name="Yeh C.M."/>
            <person name="Liu K.W."/>
            <person name="Yoshida K."/>
            <person name="Zhang L.S."/>
            <person name="Chang S.B."/>
            <person name="Chen F."/>
            <person name="Shi Y."/>
            <person name="Su Y.Y."/>
            <person name="Zhang Y.Q."/>
            <person name="Chen L.J."/>
            <person name="Yin Y."/>
            <person name="Lin M."/>
            <person name="Huang H."/>
            <person name="Deng H."/>
            <person name="Wang Z.W."/>
            <person name="Zhu S.L."/>
            <person name="Zhao X."/>
            <person name="Deng C."/>
            <person name="Niu S.C."/>
            <person name="Huang J."/>
            <person name="Wang M."/>
            <person name="Liu G.H."/>
            <person name="Yang H.J."/>
            <person name="Xiao X.J."/>
            <person name="Hsiao Y.Y."/>
            <person name="Wu W.L."/>
            <person name="Chen Y.Y."/>
            <person name="Mitsuda N."/>
            <person name="Ohme-Takagi M."/>
            <person name="Luo Y.B."/>
            <person name="Van de Peer Y."/>
            <person name="Liu Z.J."/>
        </authorList>
    </citation>
    <scope>NUCLEOTIDE SEQUENCE [LARGE SCALE GENOMIC DNA]</scope>
    <source>
        <tissue evidence="1">The whole plant</tissue>
    </source>
</reference>
<dbReference type="EMBL" id="KZ502877">
    <property type="protein sequence ID" value="PKU71693.1"/>
    <property type="molecule type" value="Genomic_DNA"/>
</dbReference>
<keyword evidence="2" id="KW-1185">Reference proteome</keyword>
<protein>
    <submittedName>
        <fullName evidence="1">Uncharacterized protein</fullName>
    </submittedName>
</protein>
<dbReference type="Proteomes" id="UP000233837">
    <property type="component" value="Unassembled WGS sequence"/>
</dbReference>
<reference evidence="1 2" key="2">
    <citation type="journal article" date="2017" name="Nature">
        <title>The Apostasia genome and the evolution of orchids.</title>
        <authorList>
            <person name="Zhang G.Q."/>
            <person name="Liu K.W."/>
            <person name="Li Z."/>
            <person name="Lohaus R."/>
            <person name="Hsiao Y.Y."/>
            <person name="Niu S.C."/>
            <person name="Wang J.Y."/>
            <person name="Lin Y.C."/>
            <person name="Xu Q."/>
            <person name="Chen L.J."/>
            <person name="Yoshida K."/>
            <person name="Fujiwara S."/>
            <person name="Wang Z.W."/>
            <person name="Zhang Y.Q."/>
            <person name="Mitsuda N."/>
            <person name="Wang M."/>
            <person name="Liu G.H."/>
            <person name="Pecoraro L."/>
            <person name="Huang H.X."/>
            <person name="Xiao X.J."/>
            <person name="Lin M."/>
            <person name="Wu X.Y."/>
            <person name="Wu W.L."/>
            <person name="Chen Y.Y."/>
            <person name="Chang S.B."/>
            <person name="Sakamoto S."/>
            <person name="Ohme-Takagi M."/>
            <person name="Yagi M."/>
            <person name="Zeng S.J."/>
            <person name="Shen C.Y."/>
            <person name="Yeh C.M."/>
            <person name="Luo Y.B."/>
            <person name="Tsai W.C."/>
            <person name="Van de Peer Y."/>
            <person name="Liu Z.J."/>
        </authorList>
    </citation>
    <scope>NUCLEOTIDE SEQUENCE [LARGE SCALE GENOMIC DNA]</scope>
    <source>
        <tissue evidence="1">The whole plant</tissue>
    </source>
</reference>
<accession>A0A2I0W7Q7</accession>
<name>A0A2I0W7Q7_9ASPA</name>
<sequence>MGLSPTGLLISDGLAITCSFIGLAPCCKSCEFPSSASSMPVGELECPPNSSISSSELSNSSLELHSIDYADVGHTVLDGCTDIILESSCFELPSCLEDKDESKCLRFDKLNENHESSAEFHDLKRLCAKTGTKNTIEAGLDLSARQMNFPDSCIYRENTSLSNQHVQLEQLKVPELKASMLKDDLVSHLENCISEQIASSNPVFSADCLLNKETLEEWADYFLTDSQSFF</sequence>
<organism evidence="1 2">
    <name type="scientific">Dendrobium catenatum</name>
    <dbReference type="NCBI Taxonomy" id="906689"/>
    <lineage>
        <taxon>Eukaryota</taxon>
        <taxon>Viridiplantae</taxon>
        <taxon>Streptophyta</taxon>
        <taxon>Embryophyta</taxon>
        <taxon>Tracheophyta</taxon>
        <taxon>Spermatophyta</taxon>
        <taxon>Magnoliopsida</taxon>
        <taxon>Liliopsida</taxon>
        <taxon>Asparagales</taxon>
        <taxon>Orchidaceae</taxon>
        <taxon>Epidendroideae</taxon>
        <taxon>Malaxideae</taxon>
        <taxon>Dendrobiinae</taxon>
        <taxon>Dendrobium</taxon>
    </lineage>
</organism>